<dbReference type="AlphaFoldDB" id="A0A1S7LEE6"/>
<evidence type="ECO:0000313" key="1">
    <source>
        <dbReference type="EMBL" id="CRH05305.1"/>
    </source>
</evidence>
<name>A0A1S7LEE6_MAGMO</name>
<accession>A0A1S7LEE6</accession>
<protein>
    <submittedName>
        <fullName evidence="1">Uncharacterized protein</fullName>
    </submittedName>
</protein>
<proteinExistence type="predicted"/>
<reference evidence="1" key="1">
    <citation type="submission" date="2015-04" db="EMBL/GenBank/DDBJ databases">
        <authorList>
            <person name="Syromyatnikov M.Y."/>
            <person name="Popov V.N."/>
        </authorList>
    </citation>
    <scope>NUCLEOTIDE SEQUENCE</scope>
    <source>
        <strain evidence="1">MO-1</strain>
    </source>
</reference>
<gene>
    <name evidence="1" type="ORF">MAGMO_1111</name>
</gene>
<organism evidence="1">
    <name type="scientific">Magnetococcus massalia (strain MO-1)</name>
    <dbReference type="NCBI Taxonomy" id="451514"/>
    <lineage>
        <taxon>Bacteria</taxon>
        <taxon>Pseudomonadati</taxon>
        <taxon>Pseudomonadota</taxon>
        <taxon>Magnetococcia</taxon>
        <taxon>Magnetococcales</taxon>
        <taxon>Magnetococcaceae</taxon>
        <taxon>Magnetococcus</taxon>
    </lineage>
</organism>
<sequence length="97" mass="11276">MDCNEFGPCAAGDAAEGFRTRIVQVLEDTLHELDEHYQRLKDLPEERRDEDERLFLTLHAGVVADLVVLNSGKLRYHQQYELSRSVQERLLEMGLLY</sequence>
<dbReference type="EMBL" id="LO017727">
    <property type="protein sequence ID" value="CRH05305.1"/>
    <property type="molecule type" value="Genomic_DNA"/>
</dbReference>